<reference evidence="1 2" key="1">
    <citation type="journal article" date="2016" name="Genome Announc.">
        <title>Draft Genome Sequence of Criibacterium bergeronii gen. nov., sp. nov., Strain CCRI-22567T, Isolated from a Vaginal Sample from a Woman with Bacterial Vaginosis.</title>
        <authorList>
            <person name="Maheux A.F."/>
            <person name="Berube E."/>
            <person name="Boudreau D.K."/>
            <person name="Raymond F."/>
            <person name="Corbeil J."/>
            <person name="Roy P.H."/>
            <person name="Boissinot M."/>
            <person name="Omar R.F."/>
        </authorList>
    </citation>
    <scope>NUCLEOTIDE SEQUENCE [LARGE SCALE GENOMIC DNA]</scope>
    <source>
        <strain evidence="1 2">CCRI-22567</strain>
    </source>
</reference>
<dbReference type="EMBL" id="MBEW02000004">
    <property type="protein sequence ID" value="RDY21802.1"/>
    <property type="molecule type" value="Genomic_DNA"/>
</dbReference>
<protein>
    <recommendedName>
        <fullName evidence="3">HutD family protein</fullName>
    </recommendedName>
</protein>
<dbReference type="STRING" id="1871336.BBG48_02780"/>
<dbReference type="InterPro" id="IPR011051">
    <property type="entry name" value="RmlC_Cupin_sf"/>
</dbReference>
<dbReference type="InterPro" id="IPR014710">
    <property type="entry name" value="RmlC-like_jellyroll"/>
</dbReference>
<gene>
    <name evidence="1" type="ORF">BBG48_002945</name>
</gene>
<dbReference type="RefSeq" id="WP_068912610.1">
    <property type="nucleotide sequence ID" value="NZ_MBEW02000004.1"/>
</dbReference>
<keyword evidence="2" id="KW-1185">Reference proteome</keyword>
<evidence type="ECO:0000313" key="1">
    <source>
        <dbReference type="EMBL" id="RDY21802.1"/>
    </source>
</evidence>
<dbReference type="AlphaFoldDB" id="A0A371IMS7"/>
<dbReference type="PANTHER" id="PTHR37943:SF1">
    <property type="entry name" value="PROTEIN VES"/>
    <property type="match status" value="1"/>
</dbReference>
<dbReference type="Proteomes" id="UP000093352">
    <property type="component" value="Unassembled WGS sequence"/>
</dbReference>
<accession>A0A371IMS7</accession>
<evidence type="ECO:0008006" key="3">
    <source>
        <dbReference type="Google" id="ProtNLM"/>
    </source>
</evidence>
<name>A0A371IMS7_9FIRM</name>
<proteinExistence type="predicted"/>
<dbReference type="Pfam" id="PF05962">
    <property type="entry name" value="HutD"/>
    <property type="match status" value="1"/>
</dbReference>
<dbReference type="Gene3D" id="2.60.120.10">
    <property type="entry name" value="Jelly Rolls"/>
    <property type="match status" value="1"/>
</dbReference>
<dbReference type="SUPFAM" id="SSF51182">
    <property type="entry name" value="RmlC-like cupins"/>
    <property type="match status" value="1"/>
</dbReference>
<evidence type="ECO:0000313" key="2">
    <source>
        <dbReference type="Proteomes" id="UP000093352"/>
    </source>
</evidence>
<dbReference type="PANTHER" id="PTHR37943">
    <property type="entry name" value="PROTEIN VES"/>
    <property type="match status" value="1"/>
</dbReference>
<sequence length="195" mass="22556">MKITIIEPKAFVKNEWSGGATTQLYIYPKNSELAKRNFKFRISSATFTDTSSTFSDFTEYQRFLLPLKGHIYLSHKQKYETTIQPYEVEYFKGDWSTYSENTLDTVDFNLIVKENIQCNLSVLNVGEVYIPKRAGKLMIFSTSDCTIEAYASEKEEVQLKGWSLLVIDEEEQLFKLTVKKSEKAGEKVIFCEVNE</sequence>
<dbReference type="InterPro" id="IPR010282">
    <property type="entry name" value="Uncharacterised_HutD/Ves"/>
</dbReference>
<comment type="caution">
    <text evidence="1">The sequence shown here is derived from an EMBL/GenBank/DDBJ whole genome shotgun (WGS) entry which is preliminary data.</text>
</comment>
<organism evidence="1 2">
    <name type="scientific">Criibacterium bergeronii</name>
    <dbReference type="NCBI Taxonomy" id="1871336"/>
    <lineage>
        <taxon>Bacteria</taxon>
        <taxon>Bacillati</taxon>
        <taxon>Bacillota</taxon>
        <taxon>Clostridia</taxon>
        <taxon>Peptostreptococcales</taxon>
        <taxon>Filifactoraceae</taxon>
        <taxon>Criibacterium</taxon>
    </lineage>
</organism>